<dbReference type="KEGG" id="psin:CAK95_27320"/>
<dbReference type="InterPro" id="IPR039536">
    <property type="entry name" value="TetR_C_Proteobacteria"/>
</dbReference>
<dbReference type="Gene3D" id="1.10.10.60">
    <property type="entry name" value="Homeodomain-like"/>
    <property type="match status" value="1"/>
</dbReference>
<dbReference type="AlphaFoldDB" id="A0A1W6ZYK5"/>
<dbReference type="STRING" id="1235591.CAK95_27320"/>
<proteinExistence type="predicted"/>
<protein>
    <submittedName>
        <fullName evidence="4">Uncharacterized protein</fullName>
    </submittedName>
</protein>
<dbReference type="PANTHER" id="PTHR30055">
    <property type="entry name" value="HTH-TYPE TRANSCRIPTIONAL REGULATOR RUTR"/>
    <property type="match status" value="1"/>
</dbReference>
<dbReference type="SUPFAM" id="SSF46689">
    <property type="entry name" value="Homeodomain-like"/>
    <property type="match status" value="1"/>
</dbReference>
<dbReference type="OrthoDB" id="9787680at2"/>
<organism evidence="4 5">
    <name type="scientific">Pseudorhodoplanes sinuspersici</name>
    <dbReference type="NCBI Taxonomy" id="1235591"/>
    <lineage>
        <taxon>Bacteria</taxon>
        <taxon>Pseudomonadati</taxon>
        <taxon>Pseudomonadota</taxon>
        <taxon>Alphaproteobacteria</taxon>
        <taxon>Hyphomicrobiales</taxon>
        <taxon>Pseudorhodoplanes</taxon>
    </lineage>
</organism>
<dbReference type="Gene3D" id="1.10.357.10">
    <property type="entry name" value="Tetracycline Repressor, domain 2"/>
    <property type="match status" value="1"/>
</dbReference>
<keyword evidence="2" id="KW-0238">DNA-binding</keyword>
<dbReference type="InterPro" id="IPR009057">
    <property type="entry name" value="Homeodomain-like_sf"/>
</dbReference>
<dbReference type="PANTHER" id="PTHR30055:SF146">
    <property type="entry name" value="HTH-TYPE TRANSCRIPTIONAL DUAL REGULATOR CECR"/>
    <property type="match status" value="1"/>
</dbReference>
<dbReference type="EMBL" id="CP021112">
    <property type="protein sequence ID" value="ARQ02403.1"/>
    <property type="molecule type" value="Genomic_DNA"/>
</dbReference>
<dbReference type="GO" id="GO:0000976">
    <property type="term" value="F:transcription cis-regulatory region binding"/>
    <property type="evidence" value="ECO:0007669"/>
    <property type="project" value="TreeGrafter"/>
</dbReference>
<evidence type="ECO:0000313" key="4">
    <source>
        <dbReference type="EMBL" id="ARQ02403.1"/>
    </source>
</evidence>
<evidence type="ECO:0000313" key="5">
    <source>
        <dbReference type="Proteomes" id="UP000194137"/>
    </source>
</evidence>
<evidence type="ECO:0000256" key="1">
    <source>
        <dbReference type="ARBA" id="ARBA00023015"/>
    </source>
</evidence>
<accession>A0A1W6ZYK5</accession>
<evidence type="ECO:0000256" key="3">
    <source>
        <dbReference type="ARBA" id="ARBA00023163"/>
    </source>
</evidence>
<dbReference type="Proteomes" id="UP000194137">
    <property type="component" value="Chromosome"/>
</dbReference>
<dbReference type="InterPro" id="IPR050109">
    <property type="entry name" value="HTH-type_TetR-like_transc_reg"/>
</dbReference>
<keyword evidence="3" id="KW-0804">Transcription</keyword>
<dbReference type="RefSeq" id="WP_086090834.1">
    <property type="nucleotide sequence ID" value="NZ_CP021112.1"/>
</dbReference>
<dbReference type="FunFam" id="1.10.10.60:FF:000141">
    <property type="entry name" value="TetR family transcriptional regulator"/>
    <property type="match status" value="1"/>
</dbReference>
<dbReference type="PROSITE" id="PS50977">
    <property type="entry name" value="HTH_TETR_2"/>
    <property type="match status" value="1"/>
</dbReference>
<evidence type="ECO:0000256" key="2">
    <source>
        <dbReference type="ARBA" id="ARBA00023125"/>
    </source>
</evidence>
<reference evidence="4 5" key="1">
    <citation type="submission" date="2017-05" db="EMBL/GenBank/DDBJ databases">
        <title>Full genome sequence of Pseudorhodoplanes sinuspersici.</title>
        <authorList>
            <person name="Dastgheib S.M.M."/>
            <person name="Shavandi M."/>
            <person name="Tirandaz H."/>
        </authorList>
    </citation>
    <scope>NUCLEOTIDE SEQUENCE [LARGE SCALE GENOMIC DNA]</scope>
    <source>
        <strain evidence="4 5">RIPI110</strain>
    </source>
</reference>
<dbReference type="PRINTS" id="PR00455">
    <property type="entry name" value="HTHTETR"/>
</dbReference>
<name>A0A1W6ZYK5_9HYPH</name>
<keyword evidence="1" id="KW-0805">Transcription regulation</keyword>
<keyword evidence="5" id="KW-1185">Reference proteome</keyword>
<dbReference type="GO" id="GO:0003700">
    <property type="term" value="F:DNA-binding transcription factor activity"/>
    <property type="evidence" value="ECO:0007669"/>
    <property type="project" value="TreeGrafter"/>
</dbReference>
<dbReference type="Pfam" id="PF00440">
    <property type="entry name" value="TetR_N"/>
    <property type="match status" value="1"/>
</dbReference>
<gene>
    <name evidence="4" type="ORF">CAK95_27320</name>
</gene>
<dbReference type="Pfam" id="PF14246">
    <property type="entry name" value="TetR_C_7"/>
    <property type="match status" value="1"/>
</dbReference>
<sequence length="212" mass="23627">MTIAMEKSHVPSRPVTSRPGLSDKKREAILQGAKAAFLKEGFGGASMDQVAALAGVSKMTVYRHFGSKEELFAGVITDLCQFIVAEDLDAIFAQEPQQALRAFARKMTDIVFEPDTAELHRIVIAESRRFPKLGQLFYQTGPQACIDALEAYFIRHNGNPSLKVNDPRRSAEEFLELLRGYSHLKMLLGIEKKPTKQDVDVRIESAVRHILG</sequence>
<dbReference type="InterPro" id="IPR001647">
    <property type="entry name" value="HTH_TetR"/>
</dbReference>